<reference evidence="3 4" key="1">
    <citation type="journal article" date="2018" name="J. Allergy Clin. Immunol.">
        <title>High-quality assembly of Dermatophagoides pteronyssinus genome and transcriptome reveals a wide range of novel allergens.</title>
        <authorList>
            <person name="Liu X.Y."/>
            <person name="Yang K.Y."/>
            <person name="Wang M.Q."/>
            <person name="Kwok J.S."/>
            <person name="Zeng X."/>
            <person name="Yang Z."/>
            <person name="Xiao X.J."/>
            <person name="Lau C.P."/>
            <person name="Li Y."/>
            <person name="Huang Z.M."/>
            <person name="Ba J.G."/>
            <person name="Yim A.K."/>
            <person name="Ouyang C.Y."/>
            <person name="Ngai S.M."/>
            <person name="Chan T.F."/>
            <person name="Leung E.L."/>
            <person name="Liu L."/>
            <person name="Liu Z.G."/>
            <person name="Tsui S.K."/>
        </authorList>
    </citation>
    <scope>NUCLEOTIDE SEQUENCE [LARGE SCALE GENOMIC DNA]</scope>
    <source>
        <strain evidence="3">Derp</strain>
    </source>
</reference>
<feature type="region of interest" description="Disordered" evidence="1">
    <location>
        <begin position="87"/>
        <end position="189"/>
    </location>
</feature>
<evidence type="ECO:0000256" key="2">
    <source>
        <dbReference type="SAM" id="Phobius"/>
    </source>
</evidence>
<feature type="region of interest" description="Disordered" evidence="1">
    <location>
        <begin position="541"/>
        <end position="567"/>
    </location>
</feature>
<accession>A0ABQ8IY26</accession>
<protein>
    <submittedName>
        <fullName evidence="3">Uncharacterized protein</fullName>
    </submittedName>
</protein>
<reference evidence="3 4" key="2">
    <citation type="journal article" date="2022" name="Mol. Biol. Evol.">
        <title>Comparative Genomics Reveals Insights into the Divergent Evolution of Astigmatic Mites and Household Pest Adaptations.</title>
        <authorList>
            <person name="Xiong Q."/>
            <person name="Wan A.T."/>
            <person name="Liu X."/>
            <person name="Fung C.S."/>
            <person name="Xiao X."/>
            <person name="Malainual N."/>
            <person name="Hou J."/>
            <person name="Wang L."/>
            <person name="Wang M."/>
            <person name="Yang K.Y."/>
            <person name="Cui Y."/>
            <person name="Leung E.L."/>
            <person name="Nong W."/>
            <person name="Shin S.K."/>
            <person name="Au S.W."/>
            <person name="Jeong K.Y."/>
            <person name="Chew F.T."/>
            <person name="Hui J.H."/>
            <person name="Leung T.F."/>
            <person name="Tungtrongchitr A."/>
            <person name="Zhong N."/>
            <person name="Liu Z."/>
            <person name="Tsui S.K."/>
        </authorList>
    </citation>
    <scope>NUCLEOTIDE SEQUENCE [LARGE SCALE GENOMIC DNA]</scope>
    <source>
        <strain evidence="3">Derp</strain>
    </source>
</reference>
<name>A0ABQ8IY26_DERPT</name>
<proteinExistence type="predicted"/>
<feature type="transmembrane region" description="Helical" evidence="2">
    <location>
        <begin position="55"/>
        <end position="78"/>
    </location>
</feature>
<feature type="compositionally biased region" description="Low complexity" evidence="1">
    <location>
        <begin position="157"/>
        <end position="169"/>
    </location>
</feature>
<feature type="compositionally biased region" description="Polar residues" evidence="1">
    <location>
        <begin position="112"/>
        <end position="129"/>
    </location>
</feature>
<feature type="compositionally biased region" description="Low complexity" evidence="1">
    <location>
        <begin position="179"/>
        <end position="189"/>
    </location>
</feature>
<comment type="caution">
    <text evidence="3">The sequence shown here is derived from an EMBL/GenBank/DDBJ whole genome shotgun (WGS) entry which is preliminary data.</text>
</comment>
<evidence type="ECO:0000313" key="4">
    <source>
        <dbReference type="Proteomes" id="UP000887458"/>
    </source>
</evidence>
<sequence>MKFIHVIRIYEEAKAKAKHYVCTGYNKAGTVSANVTLTVLRRLEVTAAAYSGQEVAGIVIGTLFIFLLVLIAIFSVVLRSRKFLHFRSPTNNNNNDHQSNHNGGGGSSVDNQTILGSTTITSNNSYHNGGTNGIIPNRHLQTTTTTTIPNGTLKRYSNNNNHNENSQNHILPSTTTASNKNLESNNNNESMKNNLIVSMNPANSDSSLKKSSFIHQYVVISDNNNQINNDDNNNKMNIISNQLAEQIEMCDYSLINSIETNDTTTKMIGQKCSAIDPSMEARVDNFNQKFINNNNQFVNQQQQQLPMSMSIDMKTLTQCSGIRNGLFNNHNTTNVKFPIQDSSFLRNGNKNPVIFSQQHYDDSIISNKNINQNLIFKTKSGTMNKIRSTNPYNNNTFDGHHNSSHIINNNSANNNPFNPYVNDANNHHTMNFFESSSITDMPSNGSQLLMGKTYLYGQQPYRSTDHHFSYDVKNNEQILMNRCIDSIHPYNESILPNMINQNNNCSLYDQQQQQQQRHLAASVAVVEELQTKFATRASPLNRIKNNGLNPSLMARDSPDEGLGEETE</sequence>
<keyword evidence="2" id="KW-0812">Transmembrane</keyword>
<dbReference type="EMBL" id="NJHN03000099">
    <property type="protein sequence ID" value="KAH9415218.1"/>
    <property type="molecule type" value="Genomic_DNA"/>
</dbReference>
<keyword evidence="2" id="KW-1133">Transmembrane helix</keyword>
<evidence type="ECO:0000256" key="1">
    <source>
        <dbReference type="SAM" id="MobiDB-lite"/>
    </source>
</evidence>
<keyword evidence="2" id="KW-0472">Membrane</keyword>
<evidence type="ECO:0000313" key="3">
    <source>
        <dbReference type="EMBL" id="KAH9415218.1"/>
    </source>
</evidence>
<feature type="compositionally biased region" description="Low complexity" evidence="1">
    <location>
        <begin position="91"/>
        <end position="101"/>
    </location>
</feature>
<organism evidence="3 4">
    <name type="scientific">Dermatophagoides pteronyssinus</name>
    <name type="common">European house dust mite</name>
    <dbReference type="NCBI Taxonomy" id="6956"/>
    <lineage>
        <taxon>Eukaryota</taxon>
        <taxon>Metazoa</taxon>
        <taxon>Ecdysozoa</taxon>
        <taxon>Arthropoda</taxon>
        <taxon>Chelicerata</taxon>
        <taxon>Arachnida</taxon>
        <taxon>Acari</taxon>
        <taxon>Acariformes</taxon>
        <taxon>Sarcoptiformes</taxon>
        <taxon>Astigmata</taxon>
        <taxon>Psoroptidia</taxon>
        <taxon>Analgoidea</taxon>
        <taxon>Pyroglyphidae</taxon>
        <taxon>Dermatophagoidinae</taxon>
        <taxon>Dermatophagoides</taxon>
    </lineage>
</organism>
<gene>
    <name evidence="3" type="ORF">DERP_006310</name>
</gene>
<keyword evidence="4" id="KW-1185">Reference proteome</keyword>
<dbReference type="Proteomes" id="UP000887458">
    <property type="component" value="Unassembled WGS sequence"/>
</dbReference>